<gene>
    <name evidence="3" type="ORF">GCM10023187_09380</name>
</gene>
<feature type="modified residue" description="4-aspartylphosphate" evidence="1">
    <location>
        <position position="292"/>
    </location>
</feature>
<evidence type="ECO:0000259" key="2">
    <source>
        <dbReference type="PROSITE" id="PS50110"/>
    </source>
</evidence>
<dbReference type="InterPro" id="IPR001789">
    <property type="entry name" value="Sig_transdc_resp-reg_receiver"/>
</dbReference>
<dbReference type="Gene3D" id="3.40.50.2300">
    <property type="match status" value="1"/>
</dbReference>
<feature type="domain" description="Response regulatory" evidence="2">
    <location>
        <begin position="228"/>
        <end position="367"/>
    </location>
</feature>
<evidence type="ECO:0000313" key="4">
    <source>
        <dbReference type="Proteomes" id="UP001500936"/>
    </source>
</evidence>
<dbReference type="EMBL" id="BAABHB010000001">
    <property type="protein sequence ID" value="GAA4398570.1"/>
    <property type="molecule type" value="Genomic_DNA"/>
</dbReference>
<evidence type="ECO:0000256" key="1">
    <source>
        <dbReference type="PROSITE-ProRule" id="PRU00169"/>
    </source>
</evidence>
<keyword evidence="1" id="KW-0597">Phosphoprotein</keyword>
<proteinExistence type="predicted"/>
<accession>A0ABP8JZW4</accession>
<name>A0ABP8JZW4_9BACT</name>
<dbReference type="CDD" id="cd00156">
    <property type="entry name" value="REC"/>
    <property type="match status" value="1"/>
</dbReference>
<dbReference type="InterPro" id="IPR011006">
    <property type="entry name" value="CheY-like_superfamily"/>
</dbReference>
<keyword evidence="4" id="KW-1185">Reference proteome</keyword>
<dbReference type="PROSITE" id="PS50110">
    <property type="entry name" value="RESPONSE_REGULATORY"/>
    <property type="match status" value="1"/>
</dbReference>
<sequence length="630" mass="74353">MLSECRWIFFGEQVAKDVDGEDKDDKQLDWLCNRICEVLEHDAIPFLIIQQNLLPGYPNSGIRLIAHIRLHENNRLNQLPIIVLTDRVIDKLMPKTQQEWEPLAPLFSKGVRFTPEQDREKRYLKNDSLLFQEVEKLYSDLIKDGKNEVDLFQFTSFESPEIPIQKPEGTNHQVTNDWGAYRLIQAAGIQPAHEYRKHLYFTYLQRSSKTPAPVSEELYKEKINSNLKILLIDDNFDKGWKDSIERILKKCLLKGDCIVKIDAFEYADDVVNLLYEKDGKLPIDEYDLIYLDLRLPKNQANQSNPIVENGKEVLINIKEANPIIPIIMFTASTKATNMDELYELGVDGYFVKEFPESRNDPNFSKFNLENFIRTTKNCINKGFLLKKYWYRIKRLRQSNIINEHSYRDRTITYSTKFSDRIPERLEMFVGILKKAFEQTDFDHSKFYYDQYETAYLTLWSCLNDITASCYSRTTRYARRQYRWEERFTNYVYVDFYNNIEVSPLRYDSNTPPYFTLALSDSQSRDFLPTPSWISFQTSLFSQVAFLIISLCQKNSISDLERDKYLCLIKEANDVRNKLWLTHSDLFEPNYLSGFSRTLQSDRKIGGKNEEFWQERIADLFEVVEFLIAPK</sequence>
<protein>
    <recommendedName>
        <fullName evidence="2">Response regulatory domain-containing protein</fullName>
    </recommendedName>
</protein>
<dbReference type="Pfam" id="PF00072">
    <property type="entry name" value="Response_reg"/>
    <property type="match status" value="1"/>
</dbReference>
<organism evidence="3 4">
    <name type="scientific">Nibrella viscosa</name>
    <dbReference type="NCBI Taxonomy" id="1084524"/>
    <lineage>
        <taxon>Bacteria</taxon>
        <taxon>Pseudomonadati</taxon>
        <taxon>Bacteroidota</taxon>
        <taxon>Cytophagia</taxon>
        <taxon>Cytophagales</taxon>
        <taxon>Spirosomataceae</taxon>
        <taxon>Nibrella</taxon>
    </lineage>
</organism>
<dbReference type="SUPFAM" id="SSF52172">
    <property type="entry name" value="CheY-like"/>
    <property type="match status" value="1"/>
</dbReference>
<evidence type="ECO:0000313" key="3">
    <source>
        <dbReference type="EMBL" id="GAA4398570.1"/>
    </source>
</evidence>
<comment type="caution">
    <text evidence="3">The sequence shown here is derived from an EMBL/GenBank/DDBJ whole genome shotgun (WGS) entry which is preliminary data.</text>
</comment>
<reference evidence="4" key="1">
    <citation type="journal article" date="2019" name="Int. J. Syst. Evol. Microbiol.">
        <title>The Global Catalogue of Microorganisms (GCM) 10K type strain sequencing project: providing services to taxonomists for standard genome sequencing and annotation.</title>
        <authorList>
            <consortium name="The Broad Institute Genomics Platform"/>
            <consortium name="The Broad Institute Genome Sequencing Center for Infectious Disease"/>
            <person name="Wu L."/>
            <person name="Ma J."/>
        </authorList>
    </citation>
    <scope>NUCLEOTIDE SEQUENCE [LARGE SCALE GENOMIC DNA]</scope>
    <source>
        <strain evidence="4">JCM 17925</strain>
    </source>
</reference>
<dbReference type="Proteomes" id="UP001500936">
    <property type="component" value="Unassembled WGS sequence"/>
</dbReference>